<dbReference type="InterPro" id="IPR036638">
    <property type="entry name" value="HLH_DNA-bd_sf"/>
</dbReference>
<dbReference type="Pfam" id="PF00010">
    <property type="entry name" value="HLH"/>
    <property type="match status" value="1"/>
</dbReference>
<evidence type="ECO:0000256" key="5">
    <source>
        <dbReference type="ARBA" id="ARBA00023242"/>
    </source>
</evidence>
<feature type="domain" description="BHLH" evidence="8">
    <location>
        <begin position="280"/>
        <end position="330"/>
    </location>
</feature>
<proteinExistence type="predicted"/>
<evidence type="ECO:0000256" key="4">
    <source>
        <dbReference type="ARBA" id="ARBA00023163"/>
    </source>
</evidence>
<evidence type="ECO:0000256" key="1">
    <source>
        <dbReference type="ARBA" id="ARBA00004123"/>
    </source>
</evidence>
<dbReference type="AlphaFoldDB" id="A0AAN7QHV8"/>
<evidence type="ECO:0000313" key="9">
    <source>
        <dbReference type="EMBL" id="KAK4767583.1"/>
    </source>
</evidence>
<dbReference type="PANTHER" id="PTHR16223">
    <property type="entry name" value="TRANSCRIPTION FACTOR BHLH83-RELATED"/>
    <property type="match status" value="1"/>
</dbReference>
<keyword evidence="4" id="KW-0804">Transcription</keyword>
<dbReference type="PROSITE" id="PS50888">
    <property type="entry name" value="BHLH"/>
    <property type="match status" value="1"/>
</dbReference>
<evidence type="ECO:0000256" key="2">
    <source>
        <dbReference type="ARBA" id="ARBA00023015"/>
    </source>
</evidence>
<sequence>MASSSLSSSPACSVYLPDVGYRKIEDTLLKGSGLMDAEGHQPAYGFGKFGLTSMGFGGSSGMFHEKQKLVVSPATPPQGYNTGLPPQYPSRSSGLISSSSMEGSYGAVGQVGVDQNLARQSSYTPDLPSHLFIQNGYTAMKGARKYRVGNGLDGGACPATATRGKGQLSLSSLETMLPQFSETRNECLEVSGPGDSGLLSNAIGRGHASGSVWGDSLEEDGVKLFSSSQSLVQNCGTGNRGHLLLSHHPSLPRSSIPDMEKLLQSQDSVVPWKIRAKRGCATHPRSIAERVRRTRISERMSKLKELVPKMDKQTNTADMLDLAVEHIKDLQEQYKALSRRLANCNCTSRQK</sequence>
<dbReference type="Gene3D" id="4.10.280.10">
    <property type="entry name" value="Helix-loop-helix DNA-binding domain"/>
    <property type="match status" value="1"/>
</dbReference>
<keyword evidence="5" id="KW-0539">Nucleus</keyword>
<dbReference type="EMBL" id="JAXQNO010000022">
    <property type="protein sequence ID" value="KAK4767583.1"/>
    <property type="molecule type" value="Genomic_DNA"/>
</dbReference>
<evidence type="ECO:0000256" key="7">
    <source>
        <dbReference type="SAM" id="MobiDB-lite"/>
    </source>
</evidence>
<comment type="subcellular location">
    <subcellularLocation>
        <location evidence="1">Nucleus</location>
    </subcellularLocation>
</comment>
<feature type="coiled-coil region" evidence="6">
    <location>
        <begin position="320"/>
        <end position="347"/>
    </location>
</feature>
<dbReference type="InterPro" id="IPR011598">
    <property type="entry name" value="bHLH_dom"/>
</dbReference>
<keyword evidence="6" id="KW-0175">Coiled coil</keyword>
<feature type="region of interest" description="Disordered" evidence="7">
    <location>
        <begin position="75"/>
        <end position="96"/>
    </location>
</feature>
<evidence type="ECO:0000259" key="8">
    <source>
        <dbReference type="PROSITE" id="PS50888"/>
    </source>
</evidence>
<organism evidence="9 10">
    <name type="scientific">Trapa natans</name>
    <name type="common">Water chestnut</name>
    <dbReference type="NCBI Taxonomy" id="22666"/>
    <lineage>
        <taxon>Eukaryota</taxon>
        <taxon>Viridiplantae</taxon>
        <taxon>Streptophyta</taxon>
        <taxon>Embryophyta</taxon>
        <taxon>Tracheophyta</taxon>
        <taxon>Spermatophyta</taxon>
        <taxon>Magnoliopsida</taxon>
        <taxon>eudicotyledons</taxon>
        <taxon>Gunneridae</taxon>
        <taxon>Pentapetalae</taxon>
        <taxon>rosids</taxon>
        <taxon>malvids</taxon>
        <taxon>Myrtales</taxon>
        <taxon>Lythraceae</taxon>
        <taxon>Trapa</taxon>
    </lineage>
</organism>
<protein>
    <recommendedName>
        <fullName evidence="8">BHLH domain-containing protein</fullName>
    </recommendedName>
</protein>
<dbReference type="Proteomes" id="UP001346149">
    <property type="component" value="Unassembled WGS sequence"/>
</dbReference>
<dbReference type="InterPro" id="IPR045843">
    <property type="entry name" value="IND-like"/>
</dbReference>
<accession>A0AAN7QHV8</accession>
<dbReference type="PANTHER" id="PTHR16223:SF125">
    <property type="entry name" value="OS08G0506700 PROTEIN"/>
    <property type="match status" value="1"/>
</dbReference>
<dbReference type="GO" id="GO:0046983">
    <property type="term" value="F:protein dimerization activity"/>
    <property type="evidence" value="ECO:0007669"/>
    <property type="project" value="InterPro"/>
</dbReference>
<dbReference type="SUPFAM" id="SSF47459">
    <property type="entry name" value="HLH, helix-loop-helix DNA-binding domain"/>
    <property type="match status" value="1"/>
</dbReference>
<keyword evidence="10" id="KW-1185">Reference proteome</keyword>
<dbReference type="FunFam" id="4.10.280.10:FF:000021">
    <property type="entry name" value="Transcription factor bHLH130 family"/>
    <property type="match status" value="1"/>
</dbReference>
<evidence type="ECO:0000313" key="10">
    <source>
        <dbReference type="Proteomes" id="UP001346149"/>
    </source>
</evidence>
<evidence type="ECO:0000256" key="6">
    <source>
        <dbReference type="SAM" id="Coils"/>
    </source>
</evidence>
<evidence type="ECO:0000256" key="3">
    <source>
        <dbReference type="ARBA" id="ARBA00023125"/>
    </source>
</evidence>
<keyword evidence="3" id="KW-0238">DNA-binding</keyword>
<dbReference type="SMART" id="SM00353">
    <property type="entry name" value="HLH"/>
    <property type="match status" value="1"/>
</dbReference>
<name>A0AAN7QHV8_TRANT</name>
<dbReference type="GO" id="GO:0000981">
    <property type="term" value="F:DNA-binding transcription factor activity, RNA polymerase II-specific"/>
    <property type="evidence" value="ECO:0007669"/>
    <property type="project" value="TreeGrafter"/>
</dbReference>
<comment type="caution">
    <text evidence="9">The sequence shown here is derived from an EMBL/GenBank/DDBJ whole genome shotgun (WGS) entry which is preliminary data.</text>
</comment>
<reference evidence="9 10" key="1">
    <citation type="journal article" date="2023" name="Hortic Res">
        <title>Pangenome of water caltrop reveals structural variations and asymmetric subgenome divergence after allopolyploidization.</title>
        <authorList>
            <person name="Zhang X."/>
            <person name="Chen Y."/>
            <person name="Wang L."/>
            <person name="Yuan Y."/>
            <person name="Fang M."/>
            <person name="Shi L."/>
            <person name="Lu R."/>
            <person name="Comes H.P."/>
            <person name="Ma Y."/>
            <person name="Chen Y."/>
            <person name="Huang G."/>
            <person name="Zhou Y."/>
            <person name="Zheng Z."/>
            <person name="Qiu Y."/>
        </authorList>
    </citation>
    <scope>NUCLEOTIDE SEQUENCE [LARGE SCALE GENOMIC DNA]</scope>
    <source>
        <strain evidence="9">F231</strain>
    </source>
</reference>
<keyword evidence="2" id="KW-0805">Transcription regulation</keyword>
<gene>
    <name evidence="9" type="ORF">SAY86_015333</name>
</gene>
<dbReference type="GO" id="GO:0005634">
    <property type="term" value="C:nucleus"/>
    <property type="evidence" value="ECO:0007669"/>
    <property type="project" value="UniProtKB-SubCell"/>
</dbReference>
<dbReference type="GO" id="GO:0000978">
    <property type="term" value="F:RNA polymerase II cis-regulatory region sequence-specific DNA binding"/>
    <property type="evidence" value="ECO:0007669"/>
    <property type="project" value="TreeGrafter"/>
</dbReference>